<evidence type="ECO:0000256" key="2">
    <source>
        <dbReference type="SAM" id="SignalP"/>
    </source>
</evidence>
<evidence type="ECO:0000313" key="4">
    <source>
        <dbReference type="Proteomes" id="UP000005963"/>
    </source>
</evidence>
<keyword evidence="2" id="KW-0732">Signal</keyword>
<evidence type="ECO:0000313" key="3">
    <source>
        <dbReference type="EMBL" id="EHR38480.1"/>
    </source>
</evidence>
<dbReference type="Proteomes" id="UP000005963">
    <property type="component" value="Unassembled WGS sequence"/>
</dbReference>
<evidence type="ECO:0000256" key="1">
    <source>
        <dbReference type="SAM" id="MobiDB-lite"/>
    </source>
</evidence>
<feature type="chain" id="PRO_5045432468" evidence="2">
    <location>
        <begin position="23"/>
        <end position="195"/>
    </location>
</feature>
<dbReference type="GeneID" id="62778506"/>
<gene>
    <name evidence="3" type="ORF">HMPREF9454_00785</name>
</gene>
<protein>
    <submittedName>
        <fullName evidence="3">Uncharacterized protein</fullName>
    </submittedName>
</protein>
<feature type="region of interest" description="Disordered" evidence="1">
    <location>
        <begin position="143"/>
        <end position="179"/>
    </location>
</feature>
<organism evidence="3 4">
    <name type="scientific">Megamonas funiformis YIT 11815</name>
    <dbReference type="NCBI Taxonomy" id="742816"/>
    <lineage>
        <taxon>Bacteria</taxon>
        <taxon>Bacillati</taxon>
        <taxon>Bacillota</taxon>
        <taxon>Negativicutes</taxon>
        <taxon>Selenomonadales</taxon>
        <taxon>Selenomonadaceae</taxon>
        <taxon>Megamonas</taxon>
    </lineage>
</organism>
<proteinExistence type="predicted"/>
<comment type="caution">
    <text evidence="3">The sequence shown here is derived from an EMBL/GenBank/DDBJ whole genome shotgun (WGS) entry which is preliminary data.</text>
</comment>
<dbReference type="RefSeq" id="WP_008538042.1">
    <property type="nucleotide sequence ID" value="NZ_JH601090.1"/>
</dbReference>
<reference evidence="3 4" key="1">
    <citation type="submission" date="2012-01" db="EMBL/GenBank/DDBJ databases">
        <title>The Genome Sequence of Megamonas funiformis YIT 11815.</title>
        <authorList>
            <consortium name="The Broad Institute Genome Sequencing Platform"/>
            <person name="Earl A."/>
            <person name="Ward D."/>
            <person name="Feldgarden M."/>
            <person name="Gevers D."/>
            <person name="Morotomi M."/>
            <person name="Young S.K."/>
            <person name="Zeng Q."/>
            <person name="Gargeya S."/>
            <person name="Fitzgerald M."/>
            <person name="Haas B."/>
            <person name="Abouelleil A."/>
            <person name="Alvarado L."/>
            <person name="Arachchi H.M."/>
            <person name="Berlin A."/>
            <person name="Chapman S.B."/>
            <person name="Gearin G."/>
            <person name="Goldberg J."/>
            <person name="Griggs A."/>
            <person name="Gujja S."/>
            <person name="Hansen M."/>
            <person name="Heiman D."/>
            <person name="Howarth C."/>
            <person name="Larimer J."/>
            <person name="Lui A."/>
            <person name="MacDonald P.J.P."/>
            <person name="McCowen C."/>
            <person name="Montmayeur A."/>
            <person name="Murphy C."/>
            <person name="Neiman D."/>
            <person name="Pearson M."/>
            <person name="Priest M."/>
            <person name="Roberts A."/>
            <person name="Saif S."/>
            <person name="Shea T."/>
            <person name="Sisk P."/>
            <person name="Stolte C."/>
            <person name="Sykes S."/>
            <person name="Wortman J."/>
            <person name="Nusbaum C."/>
            <person name="Birren B."/>
        </authorList>
    </citation>
    <scope>NUCLEOTIDE SEQUENCE [LARGE SCALE GENOMIC DNA]</scope>
    <source>
        <strain evidence="3 4">YIT 11815</strain>
    </source>
</reference>
<feature type="compositionally biased region" description="Basic and acidic residues" evidence="1">
    <location>
        <begin position="146"/>
        <end position="179"/>
    </location>
</feature>
<sequence>MRKKSILLFIIIFSLLSSIAFAEENNSRWFWINSTDTRTAYIDKETITYDPAKDMVDLWEIINIPGEQKYIKIKVAIDYKRNMLAEKSTFIYNYNDDTPVQDPYITTAFCPIIPDTIGELLRDRAAELTGRDEKLAEYNKQQQNIKEQKEKEKQEQAEQKEKAIEEQKKAHEEAIKKAERKTNVNTAIGILGSLF</sequence>
<accession>A0ABN0EJT3</accession>
<name>A0ABN0EJT3_9FIRM</name>
<feature type="signal peptide" evidence="2">
    <location>
        <begin position="1"/>
        <end position="22"/>
    </location>
</feature>
<dbReference type="EMBL" id="ADMB01000038">
    <property type="protein sequence ID" value="EHR38480.1"/>
    <property type="molecule type" value="Genomic_DNA"/>
</dbReference>
<keyword evidence="4" id="KW-1185">Reference proteome</keyword>